<feature type="compositionally biased region" description="Basic and acidic residues" evidence="1">
    <location>
        <begin position="281"/>
        <end position="295"/>
    </location>
</feature>
<feature type="domain" description="IFT52 GIFT" evidence="3">
    <location>
        <begin position="153"/>
        <end position="181"/>
    </location>
</feature>
<dbReference type="PANTHER" id="PTHR12969">
    <property type="entry name" value="NGD5/OSM-6/IFT52"/>
    <property type="match status" value="1"/>
</dbReference>
<keyword evidence="5" id="KW-1185">Reference proteome</keyword>
<feature type="domain" description="IFT52 GIFT" evidence="3">
    <location>
        <begin position="66"/>
        <end position="137"/>
    </location>
</feature>
<dbReference type="InterPro" id="IPR055460">
    <property type="entry name" value="IFT52_central"/>
</dbReference>
<dbReference type="GO" id="GO:0030992">
    <property type="term" value="C:intraciliary transport particle B"/>
    <property type="evidence" value="ECO:0007669"/>
    <property type="project" value="TreeGrafter"/>
</dbReference>
<evidence type="ECO:0000313" key="4">
    <source>
        <dbReference type="EMBL" id="CAD7671682.1"/>
    </source>
</evidence>
<protein>
    <submittedName>
        <fullName evidence="4">(raccoon dog) hypothetical protein</fullName>
    </submittedName>
</protein>
<dbReference type="InterPro" id="IPR039975">
    <property type="entry name" value="IFT52"/>
</dbReference>
<dbReference type="Pfam" id="PF23355">
    <property type="entry name" value="IFT52_GIFT"/>
    <property type="match status" value="3"/>
</dbReference>
<dbReference type="GO" id="GO:0060271">
    <property type="term" value="P:cilium assembly"/>
    <property type="evidence" value="ECO:0007669"/>
    <property type="project" value="TreeGrafter"/>
</dbReference>
<proteinExistence type="predicted"/>
<dbReference type="PANTHER" id="PTHR12969:SF7">
    <property type="entry name" value="INTRAFLAGELLAR TRANSPORT PROTEIN 52 HOMOLOG"/>
    <property type="match status" value="1"/>
</dbReference>
<dbReference type="GO" id="GO:0005814">
    <property type="term" value="C:centriole"/>
    <property type="evidence" value="ECO:0007669"/>
    <property type="project" value="TreeGrafter"/>
</dbReference>
<dbReference type="Proteomes" id="UP000645828">
    <property type="component" value="Unassembled WGS sequence"/>
</dbReference>
<evidence type="ECO:0000256" key="1">
    <source>
        <dbReference type="SAM" id="MobiDB-lite"/>
    </source>
</evidence>
<name>A0A811Y620_NYCPR</name>
<evidence type="ECO:0000313" key="5">
    <source>
        <dbReference type="Proteomes" id="UP000645828"/>
    </source>
</evidence>
<reference evidence="4" key="1">
    <citation type="submission" date="2020-12" db="EMBL/GenBank/DDBJ databases">
        <authorList>
            <consortium name="Molecular Ecology Group"/>
        </authorList>
    </citation>
    <scope>NUCLEOTIDE SEQUENCE</scope>
    <source>
        <strain evidence="4">TBG_1078</strain>
    </source>
</reference>
<dbReference type="AlphaFoldDB" id="A0A811Y620"/>
<feature type="domain" description="IFT52 central" evidence="2">
    <location>
        <begin position="199"/>
        <end position="258"/>
    </location>
</feature>
<dbReference type="EMBL" id="CAJHUB010000663">
    <property type="protein sequence ID" value="CAD7671682.1"/>
    <property type="molecule type" value="Genomic_DNA"/>
</dbReference>
<feature type="region of interest" description="Disordered" evidence="1">
    <location>
        <begin position="281"/>
        <end position="302"/>
    </location>
</feature>
<evidence type="ECO:0000259" key="2">
    <source>
        <dbReference type="Pfam" id="PF23352"/>
    </source>
</evidence>
<organism evidence="4 5">
    <name type="scientific">Nyctereutes procyonoides</name>
    <name type="common">Raccoon dog</name>
    <name type="synonym">Canis procyonoides</name>
    <dbReference type="NCBI Taxonomy" id="34880"/>
    <lineage>
        <taxon>Eukaryota</taxon>
        <taxon>Metazoa</taxon>
        <taxon>Chordata</taxon>
        <taxon>Craniata</taxon>
        <taxon>Vertebrata</taxon>
        <taxon>Euteleostomi</taxon>
        <taxon>Mammalia</taxon>
        <taxon>Eutheria</taxon>
        <taxon>Laurasiatheria</taxon>
        <taxon>Carnivora</taxon>
        <taxon>Caniformia</taxon>
        <taxon>Canidae</taxon>
        <taxon>Nyctereutes</taxon>
    </lineage>
</organism>
<dbReference type="GO" id="GO:0005929">
    <property type="term" value="C:cilium"/>
    <property type="evidence" value="ECO:0007669"/>
    <property type="project" value="TreeGrafter"/>
</dbReference>
<feature type="domain" description="IFT52 GIFT" evidence="3">
    <location>
        <begin position="4"/>
        <end position="65"/>
    </location>
</feature>
<gene>
    <name evidence="4" type="ORF">NYPRO_LOCUS4477</name>
</gene>
<accession>A0A811Y620</accession>
<dbReference type="Pfam" id="PF23352">
    <property type="entry name" value="IFT52_central"/>
    <property type="match status" value="1"/>
</dbReference>
<dbReference type="GO" id="GO:0042073">
    <property type="term" value="P:intraciliary transport"/>
    <property type="evidence" value="ECO:0007669"/>
    <property type="project" value="TreeGrafter"/>
</dbReference>
<dbReference type="InterPro" id="IPR055458">
    <property type="entry name" value="IFT52_GIFT"/>
</dbReference>
<comment type="caution">
    <text evidence="4">The sequence shown here is derived from an EMBL/GenBank/DDBJ whole genome shotgun (WGS) entry which is preliminary data.</text>
</comment>
<evidence type="ECO:0000259" key="3">
    <source>
        <dbReference type="Pfam" id="PF23355"/>
    </source>
</evidence>
<sequence>MVVTGPQKKEVYTINNGYKSMQRRLQSNWKTQTNWSKTGPKEKFTAAEFEVLKKYLHGGGDILVINVYYKYFHPKEALVSNGVLNREISRAAGNTVPGIIDEESNENYAQALTFVYPFGATLSVMEPAVAVLSTGSMYHLTDPFWLSVTRRTKDKEESSKIMDVVFQWLTMGDIHLNQIDAKDPEISDNMMLPSRHPGNENPRHFTILFNLFIYQLDTTSLPKVMKAHEQLNAKHEPLQLIQPQFERPLPALQPVLFDLDETFSSEKARLCGDILGVTNKLPKDQQDEHDTDTREPAFQNNF</sequence>